<comment type="similarity">
    <text evidence="7">Belongs to the CobU/CobP family.</text>
</comment>
<organism evidence="18 19">
    <name type="scientific">Eubacterium ramulus</name>
    <dbReference type="NCBI Taxonomy" id="39490"/>
    <lineage>
        <taxon>Bacteria</taxon>
        <taxon>Bacillati</taxon>
        <taxon>Bacillota</taxon>
        <taxon>Clostridia</taxon>
        <taxon>Eubacteriales</taxon>
        <taxon>Eubacteriaceae</taxon>
        <taxon>Eubacterium</taxon>
    </lineage>
</organism>
<dbReference type="GO" id="GO:0008820">
    <property type="term" value="F:cobinamide phosphate guanylyltransferase activity"/>
    <property type="evidence" value="ECO:0007669"/>
    <property type="project" value="UniProtKB-EC"/>
</dbReference>
<gene>
    <name evidence="18" type="ORF">LG34_12575</name>
</gene>
<comment type="pathway">
    <text evidence="5">Cofactor biosynthesis; adenosylcobalamin biosynthesis; adenosylcobalamin from cob(II)yrinate a,c-diamide: step 6/7.</text>
</comment>
<reference evidence="18 19" key="1">
    <citation type="submission" date="2014-09" db="EMBL/GenBank/DDBJ databases">
        <title>Butyrate-producing bacteria isolated from human gut.</title>
        <authorList>
            <person name="Zhang Q."/>
            <person name="Zhao L."/>
        </authorList>
    </citation>
    <scope>NUCLEOTIDE SEQUENCE [LARGE SCALE GENOMIC DNA]</scope>
    <source>
        <strain evidence="18 19">21</strain>
    </source>
</reference>
<keyword evidence="11" id="KW-0808">Transferase</keyword>
<evidence type="ECO:0000256" key="4">
    <source>
        <dbReference type="ARBA" id="ARBA00003889"/>
    </source>
</evidence>
<evidence type="ECO:0000256" key="17">
    <source>
        <dbReference type="ARBA" id="ARBA00030571"/>
    </source>
</evidence>
<comment type="function">
    <text evidence="4">Catalyzes ATP-dependent phosphorylation of adenosylcobinamide and addition of GMP to adenosylcobinamide phosphate.</text>
</comment>
<evidence type="ECO:0000256" key="14">
    <source>
        <dbReference type="ARBA" id="ARBA00022840"/>
    </source>
</evidence>
<dbReference type="PANTHER" id="PTHR34848:SF1">
    <property type="entry name" value="BIFUNCTIONAL ADENOSYLCOBALAMIN BIOSYNTHESIS PROTEIN COBU"/>
    <property type="match status" value="1"/>
</dbReference>
<evidence type="ECO:0000256" key="3">
    <source>
        <dbReference type="ARBA" id="ARBA00001522"/>
    </source>
</evidence>
<evidence type="ECO:0000313" key="18">
    <source>
        <dbReference type="EMBL" id="PWE85972.1"/>
    </source>
</evidence>
<dbReference type="PANTHER" id="PTHR34848">
    <property type="match status" value="1"/>
</dbReference>
<comment type="pathway">
    <text evidence="6">Cofactor biosynthesis; adenosylcobalamin biosynthesis; adenosylcobalamin from cob(II)yrinate a,c-diamide: step 5/7.</text>
</comment>
<dbReference type="InterPro" id="IPR027417">
    <property type="entry name" value="P-loop_NTPase"/>
</dbReference>
<comment type="catalytic activity">
    <reaction evidence="3">
        <text>adenosylcob(III)inamide + GTP = adenosylcob(III)inamide phosphate + GDP + H(+)</text>
        <dbReference type="Rhea" id="RHEA:15765"/>
        <dbReference type="ChEBI" id="CHEBI:2480"/>
        <dbReference type="ChEBI" id="CHEBI:15378"/>
        <dbReference type="ChEBI" id="CHEBI:37565"/>
        <dbReference type="ChEBI" id="CHEBI:58189"/>
        <dbReference type="ChEBI" id="CHEBI:58502"/>
        <dbReference type="EC" id="2.7.1.156"/>
    </reaction>
</comment>
<name>A0A2V1JMM5_EUBRA</name>
<dbReference type="Gene3D" id="3.40.50.300">
    <property type="entry name" value="P-loop containing nucleotide triphosphate hydrolases"/>
    <property type="match status" value="1"/>
</dbReference>
<keyword evidence="12" id="KW-0547">Nucleotide-binding</keyword>
<evidence type="ECO:0000256" key="12">
    <source>
        <dbReference type="ARBA" id="ARBA00022741"/>
    </source>
</evidence>
<dbReference type="EC" id="2.7.7.62" evidence="9"/>
<dbReference type="RefSeq" id="WP_109216294.1">
    <property type="nucleotide sequence ID" value="NZ_JRFU01000139.1"/>
</dbReference>
<dbReference type="GO" id="GO:0043752">
    <property type="term" value="F:adenosylcobinamide kinase activity"/>
    <property type="evidence" value="ECO:0007669"/>
    <property type="project" value="UniProtKB-EC"/>
</dbReference>
<evidence type="ECO:0000256" key="6">
    <source>
        <dbReference type="ARBA" id="ARBA00005159"/>
    </source>
</evidence>
<proteinExistence type="inferred from homology"/>
<dbReference type="EC" id="2.7.1.156" evidence="8"/>
<sequence length="130" mass="14507">MILIIGGAYQGKMAFAEQLLEEQKKNGKAGSIFPQFHMWVKAHMEADANGKISEHVNSNEKNDKLEKELREKLVQEPDTIIVCNELGCGVVPMDAFDRAWRERTGRLTCALAAQAEAVYRVTCGIGTRIK</sequence>
<dbReference type="GO" id="GO:0009236">
    <property type="term" value="P:cobalamin biosynthetic process"/>
    <property type="evidence" value="ECO:0007669"/>
    <property type="project" value="UniProtKB-UniPathway"/>
</dbReference>
<comment type="caution">
    <text evidence="18">The sequence shown here is derived from an EMBL/GenBank/DDBJ whole genome shotgun (WGS) entry which is preliminary data.</text>
</comment>
<comment type="catalytic activity">
    <reaction evidence="1">
        <text>adenosylcob(III)inamide + ATP = adenosylcob(III)inamide phosphate + ADP + H(+)</text>
        <dbReference type="Rhea" id="RHEA:15769"/>
        <dbReference type="ChEBI" id="CHEBI:2480"/>
        <dbReference type="ChEBI" id="CHEBI:15378"/>
        <dbReference type="ChEBI" id="CHEBI:30616"/>
        <dbReference type="ChEBI" id="CHEBI:58502"/>
        <dbReference type="ChEBI" id="CHEBI:456216"/>
        <dbReference type="EC" id="2.7.1.156"/>
    </reaction>
</comment>
<evidence type="ECO:0000256" key="16">
    <source>
        <dbReference type="ARBA" id="ARBA00029570"/>
    </source>
</evidence>
<keyword evidence="13" id="KW-0418">Kinase</keyword>
<keyword evidence="19" id="KW-1185">Reference proteome</keyword>
<dbReference type="InterPro" id="IPR003203">
    <property type="entry name" value="CobU/CobP"/>
</dbReference>
<dbReference type="OrthoDB" id="1766664at2"/>
<evidence type="ECO:0000256" key="8">
    <source>
        <dbReference type="ARBA" id="ARBA00012016"/>
    </source>
</evidence>
<evidence type="ECO:0000313" key="19">
    <source>
        <dbReference type="Proteomes" id="UP000245288"/>
    </source>
</evidence>
<evidence type="ECO:0000256" key="9">
    <source>
        <dbReference type="ARBA" id="ARBA00012523"/>
    </source>
</evidence>
<dbReference type="EMBL" id="JRFU01000139">
    <property type="protein sequence ID" value="PWE85972.1"/>
    <property type="molecule type" value="Genomic_DNA"/>
</dbReference>
<keyword evidence="14" id="KW-0067">ATP-binding</keyword>
<dbReference type="GO" id="GO:0005525">
    <property type="term" value="F:GTP binding"/>
    <property type="evidence" value="ECO:0007669"/>
    <property type="project" value="UniProtKB-KW"/>
</dbReference>
<accession>A0A2V1JMM5</accession>
<dbReference type="GO" id="GO:0005524">
    <property type="term" value="F:ATP binding"/>
    <property type="evidence" value="ECO:0007669"/>
    <property type="project" value="UniProtKB-KW"/>
</dbReference>
<evidence type="ECO:0000256" key="5">
    <source>
        <dbReference type="ARBA" id="ARBA00004692"/>
    </source>
</evidence>
<evidence type="ECO:0000256" key="10">
    <source>
        <dbReference type="ARBA" id="ARBA00022573"/>
    </source>
</evidence>
<evidence type="ECO:0000256" key="7">
    <source>
        <dbReference type="ARBA" id="ARBA00007490"/>
    </source>
</evidence>
<dbReference type="AlphaFoldDB" id="A0A2V1JMM5"/>
<evidence type="ECO:0000256" key="15">
    <source>
        <dbReference type="ARBA" id="ARBA00023134"/>
    </source>
</evidence>
<evidence type="ECO:0000256" key="2">
    <source>
        <dbReference type="ARBA" id="ARBA00000711"/>
    </source>
</evidence>
<evidence type="ECO:0000256" key="13">
    <source>
        <dbReference type="ARBA" id="ARBA00022777"/>
    </source>
</evidence>
<dbReference type="SUPFAM" id="SSF52540">
    <property type="entry name" value="P-loop containing nucleoside triphosphate hydrolases"/>
    <property type="match status" value="1"/>
</dbReference>
<dbReference type="Pfam" id="PF02283">
    <property type="entry name" value="CobU"/>
    <property type="match status" value="1"/>
</dbReference>
<protein>
    <recommendedName>
        <fullName evidence="16">Adenosylcobinamide kinase</fullName>
        <ecNumber evidence="8">2.7.1.156</ecNumber>
        <ecNumber evidence="9">2.7.7.62</ecNumber>
    </recommendedName>
    <alternativeName>
        <fullName evidence="17">Adenosylcobinamide-phosphate guanylyltransferase</fullName>
    </alternativeName>
</protein>
<keyword evidence="15" id="KW-0342">GTP-binding</keyword>
<keyword evidence="10" id="KW-0169">Cobalamin biosynthesis</keyword>
<evidence type="ECO:0000256" key="11">
    <source>
        <dbReference type="ARBA" id="ARBA00022679"/>
    </source>
</evidence>
<dbReference type="UniPathway" id="UPA00148">
    <property type="reaction ID" value="UER00236"/>
</dbReference>
<dbReference type="Proteomes" id="UP000245288">
    <property type="component" value="Unassembled WGS sequence"/>
</dbReference>
<evidence type="ECO:0000256" key="1">
    <source>
        <dbReference type="ARBA" id="ARBA00000312"/>
    </source>
</evidence>
<comment type="catalytic activity">
    <reaction evidence="2">
        <text>adenosylcob(III)inamide phosphate + GTP + H(+) = adenosylcob(III)inamide-GDP + diphosphate</text>
        <dbReference type="Rhea" id="RHEA:22712"/>
        <dbReference type="ChEBI" id="CHEBI:15378"/>
        <dbReference type="ChEBI" id="CHEBI:33019"/>
        <dbReference type="ChEBI" id="CHEBI:37565"/>
        <dbReference type="ChEBI" id="CHEBI:58502"/>
        <dbReference type="ChEBI" id="CHEBI:60487"/>
        <dbReference type="EC" id="2.7.7.62"/>
    </reaction>
</comment>